<gene>
    <name evidence="1" type="ORF">LCGC14_1088670</name>
</gene>
<dbReference type="AlphaFoldDB" id="A0A0F9MHJ3"/>
<sequence>MLGTSSSPRLAQARDIIRRKAKVVGESGLLDLFYVLNWFDQVHYDEEGILQLRDLGDLQTVALAGALVAYAEGVR</sequence>
<reference evidence="1" key="1">
    <citation type="journal article" date="2015" name="Nature">
        <title>Complex archaea that bridge the gap between prokaryotes and eukaryotes.</title>
        <authorList>
            <person name="Spang A."/>
            <person name="Saw J.H."/>
            <person name="Jorgensen S.L."/>
            <person name="Zaremba-Niedzwiedzka K."/>
            <person name="Martijn J."/>
            <person name="Lind A.E."/>
            <person name="van Eijk R."/>
            <person name="Schleper C."/>
            <person name="Guy L."/>
            <person name="Ettema T.J."/>
        </authorList>
    </citation>
    <scope>NUCLEOTIDE SEQUENCE</scope>
</reference>
<accession>A0A0F9MHJ3</accession>
<name>A0A0F9MHJ3_9ZZZZ</name>
<organism evidence="1">
    <name type="scientific">marine sediment metagenome</name>
    <dbReference type="NCBI Taxonomy" id="412755"/>
    <lineage>
        <taxon>unclassified sequences</taxon>
        <taxon>metagenomes</taxon>
        <taxon>ecological metagenomes</taxon>
    </lineage>
</organism>
<protein>
    <submittedName>
        <fullName evidence="1">Uncharacterized protein</fullName>
    </submittedName>
</protein>
<proteinExistence type="predicted"/>
<comment type="caution">
    <text evidence="1">The sequence shown here is derived from an EMBL/GenBank/DDBJ whole genome shotgun (WGS) entry which is preliminary data.</text>
</comment>
<dbReference type="EMBL" id="LAZR01004820">
    <property type="protein sequence ID" value="KKN05309.1"/>
    <property type="molecule type" value="Genomic_DNA"/>
</dbReference>
<evidence type="ECO:0000313" key="1">
    <source>
        <dbReference type="EMBL" id="KKN05309.1"/>
    </source>
</evidence>